<dbReference type="Gene3D" id="3.30.70.270">
    <property type="match status" value="1"/>
</dbReference>
<dbReference type="CDD" id="cd01949">
    <property type="entry name" value="GGDEF"/>
    <property type="match status" value="1"/>
</dbReference>
<dbReference type="Pfam" id="PF00990">
    <property type="entry name" value="GGDEF"/>
    <property type="match status" value="1"/>
</dbReference>
<dbReference type="PANTHER" id="PTHR46663:SF2">
    <property type="entry name" value="GGDEF DOMAIN-CONTAINING PROTEIN"/>
    <property type="match status" value="1"/>
</dbReference>
<protein>
    <submittedName>
        <fullName evidence="2">GGDEF domain-containing protein</fullName>
    </submittedName>
</protein>
<reference evidence="2 3" key="1">
    <citation type="submission" date="2022-06" db="EMBL/GenBank/DDBJ databases">
        <title>Draft genome sequence of type strain Streptomyces rubrisoli DSM 42083.</title>
        <authorList>
            <person name="Duangmal K."/>
            <person name="Klaysubun C."/>
        </authorList>
    </citation>
    <scope>NUCLEOTIDE SEQUENCE [LARGE SCALE GENOMIC DNA]</scope>
    <source>
        <strain evidence="2 3">DSM 42083</strain>
    </source>
</reference>
<dbReference type="RefSeq" id="WP_255930614.1">
    <property type="nucleotide sequence ID" value="NZ_JANFNH010000030.1"/>
</dbReference>
<evidence type="ECO:0000313" key="2">
    <source>
        <dbReference type="EMBL" id="MCQ4044652.1"/>
    </source>
</evidence>
<dbReference type="NCBIfam" id="TIGR00254">
    <property type="entry name" value="GGDEF"/>
    <property type="match status" value="1"/>
</dbReference>
<dbReference type="SUPFAM" id="SSF55073">
    <property type="entry name" value="Nucleotide cyclase"/>
    <property type="match status" value="1"/>
</dbReference>
<dbReference type="EMBL" id="JANFNH010000030">
    <property type="protein sequence ID" value="MCQ4044652.1"/>
    <property type="molecule type" value="Genomic_DNA"/>
</dbReference>
<dbReference type="InterPro" id="IPR052163">
    <property type="entry name" value="DGC-Regulatory_Protein"/>
</dbReference>
<dbReference type="InterPro" id="IPR000160">
    <property type="entry name" value="GGDEF_dom"/>
</dbReference>
<evidence type="ECO:0000313" key="3">
    <source>
        <dbReference type="Proteomes" id="UP001206206"/>
    </source>
</evidence>
<dbReference type="InterPro" id="IPR029787">
    <property type="entry name" value="Nucleotide_cyclase"/>
</dbReference>
<organism evidence="2 3">
    <name type="scientific">Streptantibioticus rubrisoli</name>
    <dbReference type="NCBI Taxonomy" id="1387313"/>
    <lineage>
        <taxon>Bacteria</taxon>
        <taxon>Bacillati</taxon>
        <taxon>Actinomycetota</taxon>
        <taxon>Actinomycetes</taxon>
        <taxon>Kitasatosporales</taxon>
        <taxon>Streptomycetaceae</taxon>
        <taxon>Streptantibioticus</taxon>
    </lineage>
</organism>
<dbReference type="Proteomes" id="UP001206206">
    <property type="component" value="Unassembled WGS sequence"/>
</dbReference>
<comment type="caution">
    <text evidence="2">The sequence shown here is derived from an EMBL/GenBank/DDBJ whole genome shotgun (WGS) entry which is preliminary data.</text>
</comment>
<accession>A0ABT1PH01</accession>
<evidence type="ECO:0000259" key="1">
    <source>
        <dbReference type="PROSITE" id="PS50887"/>
    </source>
</evidence>
<dbReference type="PANTHER" id="PTHR46663">
    <property type="entry name" value="DIGUANYLATE CYCLASE DGCT-RELATED"/>
    <property type="match status" value="1"/>
</dbReference>
<name>A0ABT1PH01_9ACTN</name>
<keyword evidence="3" id="KW-1185">Reference proteome</keyword>
<sequence length="214" mass="23102">MSVVTTALAAAGAVGWSGQAAWMRHRLHAAHRDPLTRLWTRETFTARARRLLRKEGAVVLLVDMDGFKDLNDTHGHAAGDTVLMTAAQRLSTWCAVLNGVAGRLGGDEFAAIITPQVPGDLPFDLHNIHQALTEPVPYEREELPVGASLGACPREDIPEARFDLALRRADEAMYRAKRSGGGWFIADGPMAATVNGRRAGRPGTHDTRHVEGGA</sequence>
<dbReference type="SMART" id="SM00267">
    <property type="entry name" value="GGDEF"/>
    <property type="match status" value="1"/>
</dbReference>
<dbReference type="InterPro" id="IPR043128">
    <property type="entry name" value="Rev_trsase/Diguanyl_cyclase"/>
</dbReference>
<feature type="domain" description="GGDEF" evidence="1">
    <location>
        <begin position="55"/>
        <end position="189"/>
    </location>
</feature>
<gene>
    <name evidence="2" type="ORF">NON19_22105</name>
</gene>
<proteinExistence type="predicted"/>
<dbReference type="PROSITE" id="PS50887">
    <property type="entry name" value="GGDEF"/>
    <property type="match status" value="1"/>
</dbReference>